<dbReference type="AlphaFoldDB" id="A0A561SKS8"/>
<dbReference type="InterPro" id="IPR005110">
    <property type="entry name" value="MoeA_linker/N"/>
</dbReference>
<dbReference type="EC" id="2.10.1.1" evidence="7"/>
<dbReference type="Pfam" id="PF00994">
    <property type="entry name" value="MoCF_biosynth"/>
    <property type="match status" value="1"/>
</dbReference>
<comment type="function">
    <text evidence="1 7">Catalyzes the insertion of molybdate into adenylated molybdopterin with the concomitant release of AMP.</text>
</comment>
<organism evidence="9 10">
    <name type="scientific">Pseudonocardia hierapolitana</name>
    <dbReference type="NCBI Taxonomy" id="1128676"/>
    <lineage>
        <taxon>Bacteria</taxon>
        <taxon>Bacillati</taxon>
        <taxon>Actinomycetota</taxon>
        <taxon>Actinomycetes</taxon>
        <taxon>Pseudonocardiales</taxon>
        <taxon>Pseudonocardiaceae</taxon>
        <taxon>Pseudonocardia</taxon>
    </lineage>
</organism>
<dbReference type="Pfam" id="PF03454">
    <property type="entry name" value="MoeA_C"/>
    <property type="match status" value="1"/>
</dbReference>
<protein>
    <recommendedName>
        <fullName evidence="7">Molybdopterin molybdenumtransferase</fullName>
        <ecNumber evidence="7">2.10.1.1</ecNumber>
    </recommendedName>
</protein>
<dbReference type="RefSeq" id="WP_147254652.1">
    <property type="nucleotide sequence ID" value="NZ_VIWU01000001.1"/>
</dbReference>
<evidence type="ECO:0000313" key="10">
    <source>
        <dbReference type="Proteomes" id="UP000321261"/>
    </source>
</evidence>
<dbReference type="InterPro" id="IPR036135">
    <property type="entry name" value="MoeA_linker/N_sf"/>
</dbReference>
<name>A0A561SKS8_9PSEU</name>
<evidence type="ECO:0000259" key="8">
    <source>
        <dbReference type="SMART" id="SM00852"/>
    </source>
</evidence>
<dbReference type="Proteomes" id="UP000321261">
    <property type="component" value="Unassembled WGS sequence"/>
</dbReference>
<dbReference type="Pfam" id="PF03453">
    <property type="entry name" value="MoeA_N"/>
    <property type="match status" value="1"/>
</dbReference>
<dbReference type="CDD" id="cd00887">
    <property type="entry name" value="MoeA"/>
    <property type="match status" value="1"/>
</dbReference>
<dbReference type="SUPFAM" id="SSF63882">
    <property type="entry name" value="MoeA N-terminal region -like"/>
    <property type="match status" value="1"/>
</dbReference>
<feature type="domain" description="MoaB/Mog" evidence="8">
    <location>
        <begin position="193"/>
        <end position="330"/>
    </location>
</feature>
<gene>
    <name evidence="9" type="ORF">FHX44_111337</name>
</gene>
<dbReference type="PANTHER" id="PTHR10192:SF5">
    <property type="entry name" value="GEPHYRIN"/>
    <property type="match status" value="1"/>
</dbReference>
<dbReference type="GO" id="GO:0046872">
    <property type="term" value="F:metal ion binding"/>
    <property type="evidence" value="ECO:0007669"/>
    <property type="project" value="UniProtKB-UniRule"/>
</dbReference>
<dbReference type="InterPro" id="IPR036425">
    <property type="entry name" value="MoaB/Mog-like_dom_sf"/>
</dbReference>
<dbReference type="OrthoDB" id="3196725at2"/>
<evidence type="ECO:0000256" key="7">
    <source>
        <dbReference type="RuleBase" id="RU365090"/>
    </source>
</evidence>
<evidence type="ECO:0000256" key="4">
    <source>
        <dbReference type="ARBA" id="ARBA00022505"/>
    </source>
</evidence>
<keyword evidence="10" id="KW-1185">Reference proteome</keyword>
<dbReference type="InterPro" id="IPR001453">
    <property type="entry name" value="MoaB/Mog_dom"/>
</dbReference>
<comment type="caution">
    <text evidence="9">The sequence shown here is derived from an EMBL/GenBank/DDBJ whole genome shotgun (WGS) entry which is preliminary data.</text>
</comment>
<keyword evidence="7 9" id="KW-0808">Transferase</keyword>
<dbReference type="InterPro" id="IPR036688">
    <property type="entry name" value="MoeA_C_domain_IV_sf"/>
</dbReference>
<evidence type="ECO:0000256" key="6">
    <source>
        <dbReference type="ARBA" id="ARBA00047317"/>
    </source>
</evidence>
<proteinExistence type="inferred from homology"/>
<comment type="catalytic activity">
    <reaction evidence="6">
        <text>adenylyl-molybdopterin + molybdate = Mo-molybdopterin + AMP + H(+)</text>
        <dbReference type="Rhea" id="RHEA:35047"/>
        <dbReference type="ChEBI" id="CHEBI:15378"/>
        <dbReference type="ChEBI" id="CHEBI:36264"/>
        <dbReference type="ChEBI" id="CHEBI:62727"/>
        <dbReference type="ChEBI" id="CHEBI:71302"/>
        <dbReference type="ChEBI" id="CHEBI:456215"/>
        <dbReference type="EC" id="2.10.1.1"/>
    </reaction>
</comment>
<keyword evidence="7" id="KW-0460">Magnesium</keyword>
<dbReference type="GO" id="GO:0005829">
    <property type="term" value="C:cytosol"/>
    <property type="evidence" value="ECO:0007669"/>
    <property type="project" value="TreeGrafter"/>
</dbReference>
<dbReference type="EMBL" id="VIWU01000001">
    <property type="protein sequence ID" value="TWF75453.1"/>
    <property type="molecule type" value="Genomic_DNA"/>
</dbReference>
<dbReference type="InterPro" id="IPR005111">
    <property type="entry name" value="MoeA_C_domain_IV"/>
</dbReference>
<dbReference type="UniPathway" id="UPA00344"/>
<dbReference type="Gene3D" id="2.40.340.10">
    <property type="entry name" value="MoeA, C-terminal, domain IV"/>
    <property type="match status" value="1"/>
</dbReference>
<accession>A0A561SKS8</accession>
<dbReference type="GO" id="GO:0006777">
    <property type="term" value="P:Mo-molybdopterin cofactor biosynthetic process"/>
    <property type="evidence" value="ECO:0007669"/>
    <property type="project" value="UniProtKB-UniRule"/>
</dbReference>
<evidence type="ECO:0000313" key="9">
    <source>
        <dbReference type="EMBL" id="TWF75453.1"/>
    </source>
</evidence>
<reference evidence="9 10" key="1">
    <citation type="submission" date="2019-06" db="EMBL/GenBank/DDBJ databases">
        <title>Sequencing the genomes of 1000 actinobacteria strains.</title>
        <authorList>
            <person name="Klenk H.-P."/>
        </authorList>
    </citation>
    <scope>NUCLEOTIDE SEQUENCE [LARGE SCALE GENOMIC DNA]</scope>
    <source>
        <strain evidence="9 10">DSM 45671</strain>
    </source>
</reference>
<keyword evidence="5 7" id="KW-0501">Molybdenum cofactor biosynthesis</keyword>
<dbReference type="PANTHER" id="PTHR10192">
    <property type="entry name" value="MOLYBDOPTERIN BIOSYNTHESIS PROTEIN"/>
    <property type="match status" value="1"/>
</dbReference>
<dbReference type="Gene3D" id="2.170.190.11">
    <property type="entry name" value="Molybdopterin biosynthesis moea protein, domain 3"/>
    <property type="match status" value="1"/>
</dbReference>
<comment type="pathway">
    <text evidence="2 7">Cofactor biosynthesis; molybdopterin biosynthesis.</text>
</comment>
<evidence type="ECO:0000256" key="3">
    <source>
        <dbReference type="ARBA" id="ARBA00010763"/>
    </source>
</evidence>
<dbReference type="SUPFAM" id="SSF53218">
    <property type="entry name" value="Molybdenum cofactor biosynthesis proteins"/>
    <property type="match status" value="1"/>
</dbReference>
<evidence type="ECO:0000256" key="5">
    <source>
        <dbReference type="ARBA" id="ARBA00023150"/>
    </source>
</evidence>
<dbReference type="SMART" id="SM00852">
    <property type="entry name" value="MoCF_biosynth"/>
    <property type="match status" value="1"/>
</dbReference>
<sequence length="414" mass="41108">MTSADVRHAAVGAGTFAWDAAREVAHAAATPLPPREVALADADGAVLAAPLVAATDHPPVARSAMDGYAVSGAPPWRVVDAGLQDGHLHAISLREGGRAAMGHLAGGQACAVVTGSSLPVGTTSVLADEDAVRDGELLRGAAPPGRHIRPAAEECAAGDEVLPAGSRVTTAALGLAAALGHDRLLVHPLPRVTALVTGNELVRSGRPGPGQVRDAIGPMLPGLVTRAGARLADPVAVPDGRDVMHTALAAAVGSADLVLVSGSSAAGPADHLRPTLTELGAEILVDGVRCRPGHPQALARIGDTLVVGLPGNPLAALAAFLTVAVPALAGLRGEPLPGLIAVPVPGGIARHPVHTRLVPVVVEPYGAVPVGHAGSAMLRGAAAADAFAVVDPGPADAIAARLLPLDPGARPWAV</sequence>
<dbReference type="Gene3D" id="3.40.980.10">
    <property type="entry name" value="MoaB/Mog-like domain"/>
    <property type="match status" value="1"/>
</dbReference>
<keyword evidence="4 7" id="KW-0500">Molybdenum</keyword>
<evidence type="ECO:0000256" key="2">
    <source>
        <dbReference type="ARBA" id="ARBA00005046"/>
    </source>
</evidence>
<comment type="similarity">
    <text evidence="3 7">Belongs to the MoeA family.</text>
</comment>
<dbReference type="InterPro" id="IPR038987">
    <property type="entry name" value="MoeA-like"/>
</dbReference>
<keyword evidence="7" id="KW-0479">Metal-binding</keyword>
<comment type="cofactor">
    <cofactor evidence="7">
        <name>Mg(2+)</name>
        <dbReference type="ChEBI" id="CHEBI:18420"/>
    </cofactor>
</comment>
<dbReference type="Gene3D" id="3.90.105.10">
    <property type="entry name" value="Molybdopterin biosynthesis moea protein, domain 2"/>
    <property type="match status" value="1"/>
</dbReference>
<evidence type="ECO:0000256" key="1">
    <source>
        <dbReference type="ARBA" id="ARBA00002901"/>
    </source>
</evidence>
<dbReference type="GO" id="GO:0061599">
    <property type="term" value="F:molybdopterin molybdotransferase activity"/>
    <property type="evidence" value="ECO:0007669"/>
    <property type="project" value="UniProtKB-UniRule"/>
</dbReference>